<feature type="active site" description="Schiff-base intermediate with acetaldehyde" evidence="7">
    <location>
        <position position="153"/>
    </location>
</feature>
<name>A0A1W2ELE0_9FIRM</name>
<dbReference type="EC" id="4.1.2.4" evidence="7"/>
<sequence>MNVELNKFVDHTLLKPDATVDQIIQLCEEAITYQFAAVCVNPCYAGLASNLLSGSKVKTATVIGFPLGATFSACKVLEVQTALEAKVDELDMVINLSALKSGQWDAVLQDIKAVVAAAEDKLVKVIVETALLDLDEKRRICELVLTSGAHFIKTSTGFVPGGATIEDITLFKSIIGDTSRCGIKASGGIKTRQQALAMLSAGATRIGTSAGVAILSTP</sequence>
<proteinExistence type="inferred from homology"/>
<dbReference type="Pfam" id="PF01791">
    <property type="entry name" value="DeoC"/>
    <property type="match status" value="1"/>
</dbReference>
<dbReference type="InterPro" id="IPR002915">
    <property type="entry name" value="DeoC/FbaB/LacD_aldolase"/>
</dbReference>
<gene>
    <name evidence="7" type="primary">deoC</name>
    <name evidence="8" type="ORF">SAMN04488500_12610</name>
</gene>
<protein>
    <recommendedName>
        <fullName evidence="7">Deoxyribose-phosphate aldolase</fullName>
        <shortName evidence="7">DERA</shortName>
        <ecNumber evidence="7">4.1.2.4</ecNumber>
    </recommendedName>
    <alternativeName>
        <fullName evidence="7">2-deoxy-D-ribose 5-phosphate aldolase</fullName>
    </alternativeName>
    <alternativeName>
        <fullName evidence="7">Phosphodeoxyriboaldolase</fullName>
        <shortName evidence="7">Deoxyriboaldolase</shortName>
    </alternativeName>
</protein>
<evidence type="ECO:0000256" key="3">
    <source>
        <dbReference type="ARBA" id="ARBA00023239"/>
    </source>
</evidence>
<keyword evidence="9" id="KW-1185">Reference proteome</keyword>
<comment type="catalytic activity">
    <reaction evidence="5 7">
        <text>2-deoxy-D-ribose 5-phosphate = D-glyceraldehyde 3-phosphate + acetaldehyde</text>
        <dbReference type="Rhea" id="RHEA:12821"/>
        <dbReference type="ChEBI" id="CHEBI:15343"/>
        <dbReference type="ChEBI" id="CHEBI:59776"/>
        <dbReference type="ChEBI" id="CHEBI:62877"/>
        <dbReference type="EC" id="4.1.2.4"/>
    </reaction>
</comment>
<dbReference type="HAMAP" id="MF_00114">
    <property type="entry name" value="DeoC_type1"/>
    <property type="match status" value="1"/>
</dbReference>
<dbReference type="RefSeq" id="WP_084577986.1">
    <property type="nucleotide sequence ID" value="NZ_CP155572.1"/>
</dbReference>
<dbReference type="SMART" id="SM01133">
    <property type="entry name" value="DeoC"/>
    <property type="match status" value="1"/>
</dbReference>
<dbReference type="GO" id="GO:0016052">
    <property type="term" value="P:carbohydrate catabolic process"/>
    <property type="evidence" value="ECO:0007669"/>
    <property type="project" value="TreeGrafter"/>
</dbReference>
<evidence type="ECO:0000256" key="2">
    <source>
        <dbReference type="ARBA" id="ARBA00022490"/>
    </source>
</evidence>
<dbReference type="AlphaFoldDB" id="A0A1W2ELE0"/>
<dbReference type="PANTHER" id="PTHR10889:SF1">
    <property type="entry name" value="DEOXYRIBOSE-PHOSPHATE ALDOLASE"/>
    <property type="match status" value="1"/>
</dbReference>
<evidence type="ECO:0000256" key="1">
    <source>
        <dbReference type="ARBA" id="ARBA00010936"/>
    </source>
</evidence>
<dbReference type="Gene3D" id="3.20.20.70">
    <property type="entry name" value="Aldolase class I"/>
    <property type="match status" value="1"/>
</dbReference>
<evidence type="ECO:0000256" key="5">
    <source>
        <dbReference type="ARBA" id="ARBA00048791"/>
    </source>
</evidence>
<keyword evidence="2 7" id="KW-0963">Cytoplasm</keyword>
<dbReference type="STRING" id="112901.SAMN04488500_12610"/>
<comment type="function">
    <text evidence="6 7">Catalyzes a reversible aldol reaction between acetaldehyde and D-glyceraldehyde 3-phosphate to generate 2-deoxy-D-ribose 5-phosphate.</text>
</comment>
<dbReference type="InterPro" id="IPR011343">
    <property type="entry name" value="DeoC"/>
</dbReference>
<dbReference type="EMBL" id="FWXI01000026">
    <property type="protein sequence ID" value="SMD10465.1"/>
    <property type="molecule type" value="Genomic_DNA"/>
</dbReference>
<dbReference type="GO" id="GO:0006018">
    <property type="term" value="P:2-deoxyribose 1-phosphate catabolic process"/>
    <property type="evidence" value="ECO:0007669"/>
    <property type="project" value="UniProtKB-UniRule"/>
</dbReference>
<feature type="active site" description="Proton donor/acceptor" evidence="7">
    <location>
        <position position="184"/>
    </location>
</feature>
<evidence type="ECO:0000313" key="9">
    <source>
        <dbReference type="Proteomes" id="UP000192738"/>
    </source>
</evidence>
<dbReference type="GO" id="GO:0009264">
    <property type="term" value="P:deoxyribonucleotide catabolic process"/>
    <property type="evidence" value="ECO:0007669"/>
    <property type="project" value="UniProtKB-UniRule"/>
</dbReference>
<dbReference type="FunFam" id="3.20.20.70:FF:000044">
    <property type="entry name" value="Deoxyribose-phosphate aldolase"/>
    <property type="match status" value="1"/>
</dbReference>
<evidence type="ECO:0000313" key="8">
    <source>
        <dbReference type="EMBL" id="SMD10465.1"/>
    </source>
</evidence>
<dbReference type="UniPathway" id="UPA00002">
    <property type="reaction ID" value="UER00468"/>
</dbReference>
<accession>A0A1W2ELE0</accession>
<organism evidence="8 9">
    <name type="scientific">Sporomusa malonica</name>
    <dbReference type="NCBI Taxonomy" id="112901"/>
    <lineage>
        <taxon>Bacteria</taxon>
        <taxon>Bacillati</taxon>
        <taxon>Bacillota</taxon>
        <taxon>Negativicutes</taxon>
        <taxon>Selenomonadales</taxon>
        <taxon>Sporomusaceae</taxon>
        <taxon>Sporomusa</taxon>
    </lineage>
</organism>
<dbReference type="OrthoDB" id="9778711at2"/>
<comment type="similarity">
    <text evidence="1 7">Belongs to the DeoC/FbaB aldolase family. DeoC type 1 subfamily.</text>
</comment>
<evidence type="ECO:0000256" key="4">
    <source>
        <dbReference type="ARBA" id="ARBA00023270"/>
    </source>
</evidence>
<dbReference type="SUPFAM" id="SSF51569">
    <property type="entry name" value="Aldolase"/>
    <property type="match status" value="1"/>
</dbReference>
<dbReference type="InterPro" id="IPR028581">
    <property type="entry name" value="DeoC_typeI"/>
</dbReference>
<dbReference type="CDD" id="cd00959">
    <property type="entry name" value="DeoC"/>
    <property type="match status" value="1"/>
</dbReference>
<dbReference type="GO" id="GO:0005737">
    <property type="term" value="C:cytoplasm"/>
    <property type="evidence" value="ECO:0007669"/>
    <property type="project" value="UniProtKB-SubCell"/>
</dbReference>
<evidence type="ECO:0000256" key="6">
    <source>
        <dbReference type="ARBA" id="ARBA00056337"/>
    </source>
</evidence>
<dbReference type="InterPro" id="IPR013785">
    <property type="entry name" value="Aldolase_TIM"/>
</dbReference>
<comment type="pathway">
    <text evidence="7">Carbohydrate degradation; 2-deoxy-D-ribose 1-phosphate degradation; D-glyceraldehyde 3-phosphate and acetaldehyde from 2-deoxy-alpha-D-ribose 1-phosphate: step 2/2.</text>
</comment>
<evidence type="ECO:0000256" key="7">
    <source>
        <dbReference type="HAMAP-Rule" id="MF_00114"/>
    </source>
</evidence>
<dbReference type="NCBIfam" id="TIGR00126">
    <property type="entry name" value="deoC"/>
    <property type="match status" value="1"/>
</dbReference>
<comment type="subcellular location">
    <subcellularLocation>
        <location evidence="7">Cytoplasm</location>
    </subcellularLocation>
</comment>
<reference evidence="8 9" key="1">
    <citation type="submission" date="2017-04" db="EMBL/GenBank/DDBJ databases">
        <authorList>
            <person name="Afonso C.L."/>
            <person name="Miller P.J."/>
            <person name="Scott M.A."/>
            <person name="Spackman E."/>
            <person name="Goraichik I."/>
            <person name="Dimitrov K.M."/>
            <person name="Suarez D.L."/>
            <person name="Swayne D.E."/>
        </authorList>
    </citation>
    <scope>NUCLEOTIDE SEQUENCE [LARGE SCALE GENOMIC DNA]</scope>
    <source>
        <strain evidence="8 9">DSM 5090</strain>
    </source>
</reference>
<keyword evidence="3 7" id="KW-0456">Lyase</keyword>
<keyword evidence="4 7" id="KW-0704">Schiff base</keyword>
<feature type="active site" description="Proton donor/acceptor" evidence="7">
    <location>
        <position position="91"/>
    </location>
</feature>
<dbReference type="GO" id="GO:0004139">
    <property type="term" value="F:deoxyribose-phosphate aldolase activity"/>
    <property type="evidence" value="ECO:0007669"/>
    <property type="project" value="UniProtKB-UniRule"/>
</dbReference>
<dbReference type="Proteomes" id="UP000192738">
    <property type="component" value="Unassembled WGS sequence"/>
</dbReference>
<dbReference type="PANTHER" id="PTHR10889">
    <property type="entry name" value="DEOXYRIBOSE-PHOSPHATE ALDOLASE"/>
    <property type="match status" value="1"/>
</dbReference>
<dbReference type="PIRSF" id="PIRSF001357">
    <property type="entry name" value="DeoC"/>
    <property type="match status" value="1"/>
</dbReference>